<dbReference type="Proteomes" id="UP000887116">
    <property type="component" value="Unassembled WGS sequence"/>
</dbReference>
<dbReference type="AlphaFoldDB" id="A0A8X6K0V4"/>
<comment type="caution">
    <text evidence="1">The sequence shown here is derived from an EMBL/GenBank/DDBJ whole genome shotgun (WGS) entry which is preliminary data.</text>
</comment>
<gene>
    <name evidence="1" type="ORF">TNCT_287131</name>
</gene>
<name>A0A8X6K0V4_TRICU</name>
<evidence type="ECO:0000313" key="1">
    <source>
        <dbReference type="EMBL" id="GFR25716.1"/>
    </source>
</evidence>
<accession>A0A8X6K0V4</accession>
<proteinExistence type="predicted"/>
<keyword evidence="2" id="KW-1185">Reference proteome</keyword>
<evidence type="ECO:0000313" key="2">
    <source>
        <dbReference type="Proteomes" id="UP000887116"/>
    </source>
</evidence>
<organism evidence="1 2">
    <name type="scientific">Trichonephila clavata</name>
    <name type="common">Joro spider</name>
    <name type="synonym">Nephila clavata</name>
    <dbReference type="NCBI Taxonomy" id="2740835"/>
    <lineage>
        <taxon>Eukaryota</taxon>
        <taxon>Metazoa</taxon>
        <taxon>Ecdysozoa</taxon>
        <taxon>Arthropoda</taxon>
        <taxon>Chelicerata</taxon>
        <taxon>Arachnida</taxon>
        <taxon>Araneae</taxon>
        <taxon>Araneomorphae</taxon>
        <taxon>Entelegynae</taxon>
        <taxon>Araneoidea</taxon>
        <taxon>Nephilidae</taxon>
        <taxon>Trichonephila</taxon>
    </lineage>
</organism>
<reference evidence="1" key="1">
    <citation type="submission" date="2020-07" db="EMBL/GenBank/DDBJ databases">
        <title>Multicomponent nature underlies the extraordinary mechanical properties of spider dragline silk.</title>
        <authorList>
            <person name="Kono N."/>
            <person name="Nakamura H."/>
            <person name="Mori M."/>
            <person name="Yoshida Y."/>
            <person name="Ohtoshi R."/>
            <person name="Malay A.D."/>
            <person name="Moran D.A.P."/>
            <person name="Tomita M."/>
            <person name="Numata K."/>
            <person name="Arakawa K."/>
        </authorList>
    </citation>
    <scope>NUCLEOTIDE SEQUENCE</scope>
</reference>
<protein>
    <submittedName>
        <fullName evidence="1">Uncharacterized protein</fullName>
    </submittedName>
</protein>
<sequence length="92" mass="10734">MNFEDKEIFSILVLPIKIRKDISPIKLRHVHATEREWNPKNSSSMRDFRIIAFKKAAIFNENKCGITSSRIILDISDKNCEGWMTIEKNTPN</sequence>
<dbReference type="EMBL" id="BMAO01018750">
    <property type="protein sequence ID" value="GFR25716.1"/>
    <property type="molecule type" value="Genomic_DNA"/>
</dbReference>